<dbReference type="Proteomes" id="UP000325797">
    <property type="component" value="Chromosome"/>
</dbReference>
<feature type="signal peptide" evidence="3">
    <location>
        <begin position="1"/>
        <end position="17"/>
    </location>
</feature>
<dbReference type="RefSeq" id="WP_151117356.1">
    <property type="nucleotide sequence ID" value="NZ_CP042582.1"/>
</dbReference>
<keyword evidence="2" id="KW-0378">Hydrolase</keyword>
<keyword evidence="7" id="KW-1185">Reference proteome</keyword>
<dbReference type="PANTHER" id="PTHR43248">
    <property type="entry name" value="2-SUCCINYL-6-HYDROXY-2,4-CYCLOHEXADIENE-1-CARBOXYLATE SYNTHASE"/>
    <property type="match status" value="1"/>
</dbReference>
<keyword evidence="3" id="KW-0732">Signal</keyword>
<dbReference type="InterPro" id="IPR000073">
    <property type="entry name" value="AB_hydrolase_1"/>
</dbReference>
<evidence type="ECO:0000313" key="7">
    <source>
        <dbReference type="Proteomes" id="UP000325797"/>
    </source>
</evidence>
<dbReference type="InterPro" id="IPR029058">
    <property type="entry name" value="AB_hydrolase_fold"/>
</dbReference>
<evidence type="ECO:0000313" key="6">
    <source>
        <dbReference type="EMBL" id="QEX22205.1"/>
    </source>
</evidence>
<evidence type="ECO:0000259" key="4">
    <source>
        <dbReference type="Pfam" id="PF00561"/>
    </source>
</evidence>
<protein>
    <recommendedName>
        <fullName evidence="8">Alpha/beta hydrolase</fullName>
    </recommendedName>
</protein>
<dbReference type="SUPFAM" id="SSF53474">
    <property type="entry name" value="alpha/beta-Hydrolases"/>
    <property type="match status" value="1"/>
</dbReference>
<comment type="similarity">
    <text evidence="1">Belongs to the peptidase S33 family.</text>
</comment>
<dbReference type="Gene3D" id="3.40.50.1820">
    <property type="entry name" value="alpha/beta hydrolase"/>
    <property type="match status" value="1"/>
</dbReference>
<dbReference type="EMBL" id="CP042582">
    <property type="protein sequence ID" value="QEX22205.1"/>
    <property type="molecule type" value="Genomic_DNA"/>
</dbReference>
<gene>
    <name evidence="6" type="ORF">FRZ61_21350</name>
</gene>
<evidence type="ECO:0000259" key="5">
    <source>
        <dbReference type="Pfam" id="PF08386"/>
    </source>
</evidence>
<proteinExistence type="inferred from homology"/>
<feature type="chain" id="PRO_5023900094" description="Alpha/beta hydrolase" evidence="3">
    <location>
        <begin position="18"/>
        <end position="653"/>
    </location>
</feature>
<dbReference type="InterPro" id="IPR013595">
    <property type="entry name" value="Pept_S33_TAP-like_C"/>
</dbReference>
<dbReference type="Pfam" id="PF08386">
    <property type="entry name" value="Abhydrolase_4"/>
    <property type="match status" value="1"/>
</dbReference>
<evidence type="ECO:0000256" key="3">
    <source>
        <dbReference type="SAM" id="SignalP"/>
    </source>
</evidence>
<dbReference type="AlphaFoldDB" id="A0A5J6MZW9"/>
<feature type="domain" description="AB hydrolase-1" evidence="4">
    <location>
        <begin position="90"/>
        <end position="264"/>
    </location>
</feature>
<dbReference type="GO" id="GO:0016787">
    <property type="term" value="F:hydrolase activity"/>
    <property type="evidence" value="ECO:0007669"/>
    <property type="project" value="UniProtKB-KW"/>
</dbReference>
<dbReference type="PANTHER" id="PTHR43248:SF30">
    <property type="entry name" value="AB HYDROLASE-1 DOMAIN-CONTAINING PROTEIN"/>
    <property type="match status" value="1"/>
</dbReference>
<dbReference type="OrthoDB" id="613638at2"/>
<sequence>MSRSPWLRLASVLSATAAILLLTASTPPKSSVTTNALRATVEKLGGQPCKDSDLTCLKIKVPIDHFSNEPKGEIEIEFAIHFANQQSKGLLIYLVGGPGSSGLQVAEDSLADHDHRLGDEMDVVFLDQRGTGTNTLIDCPAAIARYDMADLDPDKPDTAIAQAKGFVADCTGEMKHAELLPYVDTEQAIRDLEAFRQAIGAPKVWLYGESYGTQFAQQYAVAFPGAIAGVILDGVLDTALGSEAYAVADSKAVEGIFTRILRSCDGRSDCHADMGRASAAAYDELASRLAKAPIQVDFPLPNGDRIPRELNSGMLEGTAFSSLYTPSDRRDFLRVLAAAARGNLIPLMRLTYYDLAVDPETLDGVGYGSFYSGAYYAISCLDYTEEGDSPEAAARSILARAKTLRAQFPRFIQLYFSDRLPCAFWPARAKTARGPSFTGGDYPTVILNSDADPATPISNGYAVFDRVKHGYMITMQGGPHVIMGRGLGCPDKIVLALLLDGETPVAHEQICDTSLVRSYTPLTLTGPADAKDGFAVARAIETEVEQFPEIPWDIGSDPISVGCDRGGMIEARKTKDGAEFRFKDCQLWPGLRITGTGSAHRQGDSSDDITLVVEIEGSHHGRLNYHHDWITEATTIAGDYDGAEIATPRPPLP</sequence>
<reference evidence="6 7" key="1">
    <citation type="submission" date="2019-08" db="EMBL/GenBank/DDBJ databases">
        <title>Hyperibacter terrae gen. nov., sp. nov. and Hyperibacter viscosus sp. nov., two new members in the family Rhodospirillaceae isolated from the rhizosphere of Hypericum perforatum.</title>
        <authorList>
            <person name="Noviana Z."/>
        </authorList>
    </citation>
    <scope>NUCLEOTIDE SEQUENCE [LARGE SCALE GENOMIC DNA]</scope>
    <source>
        <strain evidence="6 7">R5959</strain>
    </source>
</reference>
<accession>A0A5J6MZW9</accession>
<dbReference type="Pfam" id="PF00561">
    <property type="entry name" value="Abhydrolase_1"/>
    <property type="match status" value="1"/>
</dbReference>
<evidence type="ECO:0000256" key="2">
    <source>
        <dbReference type="ARBA" id="ARBA00022801"/>
    </source>
</evidence>
<feature type="domain" description="Peptidase S33 tripeptidyl aminopeptidase-like C-terminal" evidence="5">
    <location>
        <begin position="417"/>
        <end position="506"/>
    </location>
</feature>
<dbReference type="InterPro" id="IPR051601">
    <property type="entry name" value="Serine_prot/Carboxylest_S33"/>
</dbReference>
<dbReference type="KEGG" id="hadh:FRZ61_21350"/>
<name>A0A5J6MZW9_9PROT</name>
<evidence type="ECO:0008006" key="8">
    <source>
        <dbReference type="Google" id="ProtNLM"/>
    </source>
</evidence>
<evidence type="ECO:0000256" key="1">
    <source>
        <dbReference type="ARBA" id="ARBA00010088"/>
    </source>
</evidence>
<organism evidence="6 7">
    <name type="scientific">Hypericibacter adhaerens</name>
    <dbReference type="NCBI Taxonomy" id="2602016"/>
    <lineage>
        <taxon>Bacteria</taxon>
        <taxon>Pseudomonadati</taxon>
        <taxon>Pseudomonadota</taxon>
        <taxon>Alphaproteobacteria</taxon>
        <taxon>Rhodospirillales</taxon>
        <taxon>Dongiaceae</taxon>
        <taxon>Hypericibacter</taxon>
    </lineage>
</organism>